<name>A0A124I0Y6_9ACTN</name>
<dbReference type="Proteomes" id="UP000052982">
    <property type="component" value="Unassembled WGS sequence"/>
</dbReference>
<sequence>MFKSKLARATLVVSASAVLVVAMSSSAQAITNKTVSLPDSRGYMHFHDDGDVFSVCDTRADGHGVSGNLMNADNAVVFTLKDDTDDGCAKKGYNVGIRAVRMEIWWDGDFSKVYYSDWFRE</sequence>
<evidence type="ECO:0000313" key="2">
    <source>
        <dbReference type="EMBL" id="KUN75746.1"/>
    </source>
</evidence>
<reference evidence="2 3" key="1">
    <citation type="submission" date="2015-10" db="EMBL/GenBank/DDBJ databases">
        <title>Draft genome sequence of Streptomyces griseoruber DSM 40281, type strain for the species Streptomyces griseoruber.</title>
        <authorList>
            <person name="Ruckert C."/>
            <person name="Winkler A."/>
            <person name="Kalinowski J."/>
            <person name="Kampfer P."/>
            <person name="Glaeser S."/>
        </authorList>
    </citation>
    <scope>NUCLEOTIDE SEQUENCE [LARGE SCALE GENOMIC DNA]</scope>
    <source>
        <strain evidence="2 3">DSM 40281</strain>
    </source>
</reference>
<protein>
    <submittedName>
        <fullName evidence="2">Uncharacterized protein</fullName>
    </submittedName>
</protein>
<evidence type="ECO:0000256" key="1">
    <source>
        <dbReference type="SAM" id="SignalP"/>
    </source>
</evidence>
<comment type="caution">
    <text evidence="2">The sequence shown here is derived from an EMBL/GenBank/DDBJ whole genome shotgun (WGS) entry which is preliminary data.</text>
</comment>
<feature type="chain" id="PRO_5007173930" evidence="1">
    <location>
        <begin position="30"/>
        <end position="121"/>
    </location>
</feature>
<evidence type="ECO:0000313" key="3">
    <source>
        <dbReference type="Proteomes" id="UP000052982"/>
    </source>
</evidence>
<organism evidence="2 3">
    <name type="scientific">Streptomyces griseoruber</name>
    <dbReference type="NCBI Taxonomy" id="1943"/>
    <lineage>
        <taxon>Bacteria</taxon>
        <taxon>Bacillati</taxon>
        <taxon>Actinomycetota</taxon>
        <taxon>Actinomycetes</taxon>
        <taxon>Kitasatosporales</taxon>
        <taxon>Streptomycetaceae</taxon>
        <taxon>Streptomyces</taxon>
    </lineage>
</organism>
<proteinExistence type="predicted"/>
<dbReference type="AlphaFoldDB" id="A0A124I0Y6"/>
<accession>A0A124I0Y6</accession>
<dbReference type="RefSeq" id="WP_059203456.1">
    <property type="nucleotide sequence ID" value="NZ_JBIRRP010000032.1"/>
</dbReference>
<dbReference type="EMBL" id="LMWW01000073">
    <property type="protein sequence ID" value="KUN75746.1"/>
    <property type="molecule type" value="Genomic_DNA"/>
</dbReference>
<feature type="signal peptide" evidence="1">
    <location>
        <begin position="1"/>
        <end position="29"/>
    </location>
</feature>
<keyword evidence="3" id="KW-1185">Reference proteome</keyword>
<keyword evidence="1" id="KW-0732">Signal</keyword>
<dbReference type="OrthoDB" id="3831300at2"/>
<gene>
    <name evidence="2" type="ORF">AQJ64_40685</name>
</gene>